<dbReference type="GO" id="GO:0006808">
    <property type="term" value="P:regulation of nitrogen utilization"/>
    <property type="evidence" value="ECO:0007669"/>
    <property type="project" value="InterPro"/>
</dbReference>
<dbReference type="InterPro" id="IPR011322">
    <property type="entry name" value="N-reg_PII-like_a/b"/>
</dbReference>
<organism evidence="1 2">
    <name type="scientific">Treponema parvum</name>
    <dbReference type="NCBI Taxonomy" id="138851"/>
    <lineage>
        <taxon>Bacteria</taxon>
        <taxon>Pseudomonadati</taxon>
        <taxon>Spirochaetota</taxon>
        <taxon>Spirochaetia</taxon>
        <taxon>Spirochaetales</taxon>
        <taxon>Treponemataceae</taxon>
        <taxon>Treponema</taxon>
    </lineage>
</organism>
<dbReference type="InterPro" id="IPR002187">
    <property type="entry name" value="N-reg_PII"/>
</dbReference>
<dbReference type="Pfam" id="PF00543">
    <property type="entry name" value="P-II"/>
    <property type="match status" value="1"/>
</dbReference>
<reference evidence="1 2" key="1">
    <citation type="journal article" date="2021" name="Microbiol. Resour. Announc.">
        <title>Complete Genome Sequences of Three Human Oral Treponema parvum Isolates.</title>
        <authorList>
            <person name="Zeng H."/>
            <person name="Watt R.M."/>
        </authorList>
    </citation>
    <scope>NUCLEOTIDE SEQUENCE [LARGE SCALE GENOMIC DNA]</scope>
    <source>
        <strain evidence="1 2">ATCC 700770</strain>
    </source>
</reference>
<name>A0A975IET8_9SPIR</name>
<dbReference type="AlphaFoldDB" id="A0A975IET8"/>
<gene>
    <name evidence="1" type="ORF">HRQ91_07445</name>
</gene>
<accession>A0A975IET8</accession>
<proteinExistence type="predicted"/>
<dbReference type="Gene3D" id="3.30.70.120">
    <property type="match status" value="2"/>
</dbReference>
<protein>
    <submittedName>
        <fullName evidence="1">Transcriptional regulator</fullName>
    </submittedName>
</protein>
<dbReference type="SMART" id="SM00938">
    <property type="entry name" value="P-II"/>
    <property type="match status" value="1"/>
</dbReference>
<dbReference type="EMBL" id="CP054142">
    <property type="protein sequence ID" value="QTQ14296.1"/>
    <property type="molecule type" value="Genomic_DNA"/>
</dbReference>
<dbReference type="SUPFAM" id="SSF54913">
    <property type="entry name" value="GlnB-like"/>
    <property type="match status" value="2"/>
</dbReference>
<dbReference type="GO" id="GO:0030234">
    <property type="term" value="F:enzyme regulator activity"/>
    <property type="evidence" value="ECO:0007669"/>
    <property type="project" value="InterPro"/>
</dbReference>
<dbReference type="InterPro" id="IPR015867">
    <property type="entry name" value="N-reg_PII/ATP_PRibTrfase_C"/>
</dbReference>
<dbReference type="RefSeq" id="WP_210118966.1">
    <property type="nucleotide sequence ID" value="NZ_CP054142.1"/>
</dbReference>
<dbReference type="Proteomes" id="UP000671908">
    <property type="component" value="Chromosome"/>
</dbReference>
<dbReference type="KEGG" id="tpav:HRQ91_07445"/>
<dbReference type="PROSITE" id="PS51343">
    <property type="entry name" value="PII_GLNB_DOM"/>
    <property type="match status" value="1"/>
</dbReference>
<evidence type="ECO:0000313" key="2">
    <source>
        <dbReference type="Proteomes" id="UP000671908"/>
    </source>
</evidence>
<keyword evidence="2" id="KW-1185">Reference proteome</keyword>
<evidence type="ECO:0000313" key="1">
    <source>
        <dbReference type="EMBL" id="QTQ14296.1"/>
    </source>
</evidence>
<sequence>MTSYNLMVCIVPHDGGEFIIKAACSAGAGGGTVVMGRGISENRFLHVLALGETSKDIVYMLVPSEERSKIADAIARASERKKKRFGVLFSLDSIRLIKTGNIFGGDDYMTFNAAHHMVSIIANRGYADDIMAAARKAGAGGGTVIKARGTAKPGDAKFFGMEIVPEKEMLLMIIDSEKLNNVLEAVRTLPCLASPGSGIAFCCPISDFMLLGKK</sequence>